<dbReference type="GO" id="GO:0006281">
    <property type="term" value="P:DNA repair"/>
    <property type="evidence" value="ECO:0007669"/>
    <property type="project" value="InterPro"/>
</dbReference>
<proteinExistence type="inferred from homology"/>
<dbReference type="InterPro" id="IPR047854">
    <property type="entry name" value="RFC_lid"/>
</dbReference>
<accession>A0AAU9IXP9</accession>
<dbReference type="InterPro" id="IPR012178">
    <property type="entry name" value="RFC1"/>
</dbReference>
<dbReference type="InterPro" id="IPR003959">
    <property type="entry name" value="ATPase_AAA_core"/>
</dbReference>
<dbReference type="FunFam" id="3.40.50.300:FF:000395">
    <property type="entry name" value="Replication factor C subunit 1"/>
    <property type="match status" value="1"/>
</dbReference>
<evidence type="ECO:0000256" key="4">
    <source>
        <dbReference type="ARBA" id="ARBA00022741"/>
    </source>
</evidence>
<dbReference type="SUPFAM" id="SSF48019">
    <property type="entry name" value="post-AAA+ oligomerization domain-like"/>
    <property type="match status" value="1"/>
</dbReference>
<organism evidence="8 9">
    <name type="scientific">Blepharisma stoltei</name>
    <dbReference type="NCBI Taxonomy" id="1481888"/>
    <lineage>
        <taxon>Eukaryota</taxon>
        <taxon>Sar</taxon>
        <taxon>Alveolata</taxon>
        <taxon>Ciliophora</taxon>
        <taxon>Postciliodesmatophora</taxon>
        <taxon>Heterotrichea</taxon>
        <taxon>Heterotrichida</taxon>
        <taxon>Blepharismidae</taxon>
        <taxon>Blepharisma</taxon>
    </lineage>
</organism>
<evidence type="ECO:0000259" key="7">
    <source>
        <dbReference type="SMART" id="SM00382"/>
    </source>
</evidence>
<comment type="subcellular location">
    <subcellularLocation>
        <location evidence="1">Nucleus</location>
    </subcellularLocation>
</comment>
<evidence type="ECO:0000256" key="6">
    <source>
        <dbReference type="ARBA" id="ARBA00023242"/>
    </source>
</evidence>
<evidence type="ECO:0000256" key="1">
    <source>
        <dbReference type="ARBA" id="ARBA00004123"/>
    </source>
</evidence>
<dbReference type="AlphaFoldDB" id="A0AAU9IXP9"/>
<feature type="domain" description="AAA+ ATPase" evidence="7">
    <location>
        <begin position="240"/>
        <end position="367"/>
    </location>
</feature>
<dbReference type="InterPro" id="IPR008921">
    <property type="entry name" value="DNA_pol3_clamp-load_cplx_C"/>
</dbReference>
<dbReference type="CDD" id="cd18140">
    <property type="entry name" value="HLD_clamp_RFC"/>
    <property type="match status" value="1"/>
</dbReference>
<protein>
    <recommendedName>
        <fullName evidence="7">AAA+ ATPase domain-containing protein</fullName>
    </recommendedName>
</protein>
<keyword evidence="9" id="KW-1185">Reference proteome</keyword>
<dbReference type="Proteomes" id="UP001162131">
    <property type="component" value="Unassembled WGS sequence"/>
</dbReference>
<dbReference type="PANTHER" id="PTHR23389">
    <property type="entry name" value="CHROMOSOME TRANSMISSION FIDELITY FACTOR 18"/>
    <property type="match status" value="1"/>
</dbReference>
<dbReference type="InterPro" id="IPR003593">
    <property type="entry name" value="AAA+_ATPase"/>
</dbReference>
<evidence type="ECO:0000313" key="8">
    <source>
        <dbReference type="EMBL" id="CAG9319324.1"/>
    </source>
</evidence>
<dbReference type="SUPFAM" id="SSF52540">
    <property type="entry name" value="P-loop containing nucleoside triphosphate hydrolases"/>
    <property type="match status" value="1"/>
</dbReference>
<dbReference type="GO" id="GO:0005663">
    <property type="term" value="C:DNA replication factor C complex"/>
    <property type="evidence" value="ECO:0007669"/>
    <property type="project" value="InterPro"/>
</dbReference>
<evidence type="ECO:0000313" key="9">
    <source>
        <dbReference type="Proteomes" id="UP001162131"/>
    </source>
</evidence>
<keyword evidence="5" id="KW-0067">ATP-binding</keyword>
<dbReference type="InterPro" id="IPR027417">
    <property type="entry name" value="P-loop_NTPase"/>
</dbReference>
<evidence type="ECO:0000256" key="2">
    <source>
        <dbReference type="ARBA" id="ARBA00006116"/>
    </source>
</evidence>
<dbReference type="GO" id="GO:0016887">
    <property type="term" value="F:ATP hydrolysis activity"/>
    <property type="evidence" value="ECO:0007669"/>
    <property type="project" value="InterPro"/>
</dbReference>
<dbReference type="Pfam" id="PF21960">
    <property type="entry name" value="RCF1-5-like_lid"/>
    <property type="match status" value="1"/>
</dbReference>
<dbReference type="SMART" id="SM00382">
    <property type="entry name" value="AAA"/>
    <property type="match status" value="1"/>
</dbReference>
<dbReference type="EMBL" id="CAJZBQ010000022">
    <property type="protein sequence ID" value="CAG9319324.1"/>
    <property type="molecule type" value="Genomic_DNA"/>
</dbReference>
<dbReference type="GO" id="GO:0003677">
    <property type="term" value="F:DNA binding"/>
    <property type="evidence" value="ECO:0007669"/>
    <property type="project" value="InterPro"/>
</dbReference>
<dbReference type="Pfam" id="PF08519">
    <property type="entry name" value="RFC1"/>
    <property type="match status" value="1"/>
</dbReference>
<dbReference type="Pfam" id="PF00004">
    <property type="entry name" value="AAA"/>
    <property type="match status" value="1"/>
</dbReference>
<dbReference type="PIRSF" id="PIRSF036578">
    <property type="entry name" value="RFC1"/>
    <property type="match status" value="1"/>
</dbReference>
<evidence type="ECO:0000256" key="5">
    <source>
        <dbReference type="ARBA" id="ARBA00022840"/>
    </source>
</evidence>
<keyword evidence="3" id="KW-0235">DNA replication</keyword>
<keyword evidence="6" id="KW-0539">Nucleus</keyword>
<comment type="caution">
    <text evidence="8">The sequence shown here is derived from an EMBL/GenBank/DDBJ whole genome shotgun (WGS) entry which is preliminary data.</text>
</comment>
<dbReference type="Gene3D" id="1.10.8.60">
    <property type="match status" value="1"/>
</dbReference>
<dbReference type="InterPro" id="IPR013725">
    <property type="entry name" value="DNA_replication_fac_RFC1_C"/>
</dbReference>
<dbReference type="GO" id="GO:0003689">
    <property type="term" value="F:DNA clamp loader activity"/>
    <property type="evidence" value="ECO:0007669"/>
    <property type="project" value="InterPro"/>
</dbReference>
<name>A0AAU9IXP9_9CILI</name>
<keyword evidence="4" id="KW-0547">Nucleotide-binding</keyword>
<dbReference type="GO" id="GO:0005524">
    <property type="term" value="F:ATP binding"/>
    <property type="evidence" value="ECO:0007669"/>
    <property type="project" value="UniProtKB-KW"/>
</dbReference>
<dbReference type="GO" id="GO:0005634">
    <property type="term" value="C:nucleus"/>
    <property type="evidence" value="ECO:0007669"/>
    <property type="project" value="UniProtKB-SubCell"/>
</dbReference>
<dbReference type="GO" id="GO:0006260">
    <property type="term" value="P:DNA replication"/>
    <property type="evidence" value="ECO:0007669"/>
    <property type="project" value="UniProtKB-KW"/>
</dbReference>
<dbReference type="Gene3D" id="3.40.50.300">
    <property type="entry name" value="P-loop containing nucleotide triphosphate hydrolases"/>
    <property type="match status" value="1"/>
</dbReference>
<dbReference type="Gene3D" id="1.20.272.10">
    <property type="match status" value="1"/>
</dbReference>
<dbReference type="CDD" id="cd00009">
    <property type="entry name" value="AAA"/>
    <property type="match status" value="1"/>
</dbReference>
<reference evidence="8" key="1">
    <citation type="submission" date="2021-09" db="EMBL/GenBank/DDBJ databases">
        <authorList>
            <consortium name="AG Swart"/>
            <person name="Singh M."/>
            <person name="Singh A."/>
            <person name="Seah K."/>
            <person name="Emmerich C."/>
        </authorList>
    </citation>
    <scope>NUCLEOTIDE SEQUENCE</scope>
    <source>
        <strain evidence="8">ATCC30299</strain>
    </source>
</reference>
<dbReference type="PANTHER" id="PTHR23389:SF6">
    <property type="entry name" value="REPLICATION FACTOR C SUBUNIT 1"/>
    <property type="match status" value="1"/>
</dbReference>
<sequence length="657" mass="74871">MNISRFLNPVDPSEKINTISHKRKHEETNEVEKLPKIEPKQAISPFDYFKSIKPKVLEEEKKEIAIKAEEKEVNDSESSSESEEALIMKLYSDRNYKLEKEKIKTPQREEIYKENFVDESLRFVENDKDKEIEVSKEKLEDNSPKVVKKQQQIRQFNFGPAKPASDETNSSTPALSIISPIKPLKSLPKKTQKGELLSDKYSPKCLKDLIGNKPQIQKLLEWFKKWQSPISERKQNDKYSARAILISGPPGIGKTTAARIITKDLGYQPVEFNASDTRNKQIIIDKAKPFCLNTSIRGPHSVGKGVLIMDEVDGMTTGDEGGNAALIELIKLTKIPIICICNDRHSTKIKSLANYCLDLKFYNPNKDEIANKIKEIAEKEELEINYFQAKEIAQISNGDMRQALNLLELVKKGSDLRNSGKDKAVCLSNFEAAKELFNQKKNKFESKIDLVLIDYDFIPMLVQENYIDVTEKLSDISESADSIALSDIIMSQIKGQQNWSLLHNFATTSSIIPTSFTNQYIDVLRFPELRSKGSSLNKSNRIFIETKQSLMHTSLGVCNEGIENYANCLYSWVIQLLNEEKIDEAVEVLLNYRINTDMLKEHLPHFSTLEMKEAYSKISKSVKTKLSKRIFTSQKTVKTSEEAEDEETEASVMVELI</sequence>
<comment type="similarity">
    <text evidence="2">Belongs to the activator 1 large subunit family.</text>
</comment>
<gene>
    <name evidence="8" type="ORF">BSTOLATCC_MIC23532</name>
</gene>
<evidence type="ECO:0000256" key="3">
    <source>
        <dbReference type="ARBA" id="ARBA00022705"/>
    </source>
</evidence>